<dbReference type="CDD" id="cd00171">
    <property type="entry name" value="Sec7"/>
    <property type="match status" value="1"/>
</dbReference>
<dbReference type="SMART" id="SM00233">
    <property type="entry name" value="PH"/>
    <property type="match status" value="1"/>
</dbReference>
<dbReference type="SUPFAM" id="SSF48425">
    <property type="entry name" value="Sec7 domain"/>
    <property type="match status" value="1"/>
</dbReference>
<dbReference type="EMBL" id="BSXW01000009">
    <property type="protein sequence ID" value="GMF09403.1"/>
    <property type="molecule type" value="Genomic_DNA"/>
</dbReference>
<comment type="caution">
    <text evidence="4">The sequence shown here is derived from an EMBL/GenBank/DDBJ whole genome shotgun (WGS) entry which is preliminary data.</text>
</comment>
<gene>
    <name evidence="4" type="ORF">Plil01_000030800</name>
</gene>
<dbReference type="Gene3D" id="1.10.1000.11">
    <property type="entry name" value="Arf Nucleotide-binding Site Opener,domain 2"/>
    <property type="match status" value="1"/>
</dbReference>
<feature type="region of interest" description="Disordered" evidence="1">
    <location>
        <begin position="749"/>
        <end position="831"/>
    </location>
</feature>
<dbReference type="PROSITE" id="PS50003">
    <property type="entry name" value="PH_DOMAIN"/>
    <property type="match status" value="1"/>
</dbReference>
<feature type="compositionally biased region" description="Polar residues" evidence="1">
    <location>
        <begin position="749"/>
        <end position="765"/>
    </location>
</feature>
<evidence type="ECO:0000313" key="5">
    <source>
        <dbReference type="Proteomes" id="UP001165083"/>
    </source>
</evidence>
<feature type="domain" description="PH" evidence="2">
    <location>
        <begin position="609"/>
        <end position="704"/>
    </location>
</feature>
<dbReference type="OrthoDB" id="430364at2759"/>
<dbReference type="InterPro" id="IPR001849">
    <property type="entry name" value="PH_domain"/>
</dbReference>
<dbReference type="FunFam" id="1.10.1000.11:FF:000002">
    <property type="entry name" value="Cytohesin 1"/>
    <property type="match status" value="1"/>
</dbReference>
<feature type="compositionally biased region" description="Polar residues" evidence="1">
    <location>
        <begin position="145"/>
        <end position="168"/>
    </location>
</feature>
<dbReference type="AlphaFoldDB" id="A0A9W6WN76"/>
<feature type="compositionally biased region" description="Basic and acidic residues" evidence="1">
    <location>
        <begin position="766"/>
        <end position="779"/>
    </location>
</feature>
<keyword evidence="5" id="KW-1185">Reference proteome</keyword>
<dbReference type="InterPro" id="IPR011993">
    <property type="entry name" value="PH-like_dom_sf"/>
</dbReference>
<evidence type="ECO:0000313" key="4">
    <source>
        <dbReference type="EMBL" id="GMF09403.1"/>
    </source>
</evidence>
<evidence type="ECO:0000259" key="3">
    <source>
        <dbReference type="PROSITE" id="PS50190"/>
    </source>
</evidence>
<proteinExistence type="predicted"/>
<organism evidence="4 5">
    <name type="scientific">Phytophthora lilii</name>
    <dbReference type="NCBI Taxonomy" id="2077276"/>
    <lineage>
        <taxon>Eukaryota</taxon>
        <taxon>Sar</taxon>
        <taxon>Stramenopiles</taxon>
        <taxon>Oomycota</taxon>
        <taxon>Peronosporomycetes</taxon>
        <taxon>Peronosporales</taxon>
        <taxon>Peronosporaceae</taxon>
        <taxon>Phytophthora</taxon>
    </lineage>
</organism>
<dbReference type="PANTHER" id="PTHR10663">
    <property type="entry name" value="GUANYL-NUCLEOTIDE EXCHANGE FACTOR"/>
    <property type="match status" value="1"/>
</dbReference>
<dbReference type="InterPro" id="IPR000904">
    <property type="entry name" value="Sec7_dom"/>
</dbReference>
<dbReference type="GO" id="GO:0005085">
    <property type="term" value="F:guanyl-nucleotide exchange factor activity"/>
    <property type="evidence" value="ECO:0007669"/>
    <property type="project" value="InterPro"/>
</dbReference>
<protein>
    <submittedName>
        <fullName evidence="4">Unnamed protein product</fullName>
    </submittedName>
</protein>
<dbReference type="Pfam" id="PF00169">
    <property type="entry name" value="PH"/>
    <property type="match status" value="1"/>
</dbReference>
<feature type="domain" description="SEC7" evidence="3">
    <location>
        <begin position="192"/>
        <end position="385"/>
    </location>
</feature>
<feature type="region of interest" description="Disordered" evidence="1">
    <location>
        <begin position="124"/>
        <end position="171"/>
    </location>
</feature>
<reference evidence="4" key="1">
    <citation type="submission" date="2023-04" db="EMBL/GenBank/DDBJ databases">
        <title>Phytophthora lilii NBRC 32176.</title>
        <authorList>
            <person name="Ichikawa N."/>
            <person name="Sato H."/>
            <person name="Tonouchi N."/>
        </authorList>
    </citation>
    <scope>NUCLEOTIDE SEQUENCE</scope>
    <source>
        <strain evidence="4">NBRC 32176</strain>
    </source>
</reference>
<dbReference type="PROSITE" id="PS50190">
    <property type="entry name" value="SEC7"/>
    <property type="match status" value="1"/>
</dbReference>
<dbReference type="Gene3D" id="1.10.220.20">
    <property type="match status" value="1"/>
</dbReference>
<dbReference type="SUPFAM" id="SSF50729">
    <property type="entry name" value="PH domain-like"/>
    <property type="match status" value="1"/>
</dbReference>
<dbReference type="InterPro" id="IPR035999">
    <property type="entry name" value="Sec7_dom_sf"/>
</dbReference>
<sequence length="852" mass="95677">MFEHVLLRILRATAPCARDHQMEIMHEMTAWLQLPHNVVEIFLNFDLDRIQQWKIFEHLCSTLGSIGEGNFGHVANAEDGDDTALELQSHAINTILAMARSVMDASGHAHLISRDQRTRMLSMDNGGWEQDESGEEASPMKDAFSSPTNGGSSDMCSDLASQPNSPTEIKNHPELKRQTSRKYGGNISVRMRNELQKHNQQLLKRAIDISSSKSLKKALEYLVAMNFIKDTPRSITSFLRIYHDFFDETEIGDYLGESDEDFKVQVRLTYVRAISFKGMTLVESLRHFLTNGGFRLPGEAQKIERMVEAFAQCYWDDSPTAFSSADTAMIIAYSIIMLNTDLHNPQVKKNKMSKEQFVKNNRGIDNGKDLPKRFLEEIYEDIAHNPMHIKGVGVIPKASREASVTAADLENEKFRAGIAKAVAQSEELMKDLSHSYNTFQFVGVDTPISPDLIKILFERVWFSLLTLSTTILCDNQSDLSTRMQCLDLLRFCISTCLFLSMPVERQAFCGLLRKVQDSLDGTLQEDGDESKEDSVENAFKSIPEDKKYDWARTIEEAAASDDPWKAMGDIHLLVNDMKDTIQLRQKSEKLDSVIQRIYRGHFYLKTSTTFIHEGDLTKKCRSRNQVYRFFLFNDQLMYADKNMSGRWSPHNSLRLKLTRISNIPDGVMSKNAFQIQNPIKSFVVFADSASSKAEWMRLIDDAIAEASKKINRTARRISTQMGEPRTSSLASAASTASSAMKVFMRFSSPMTSPTAERDGSQTSLHSEGESPAKPIEAERGSITANPTADVVTTSTPQSIPDSQDPPETRSKNPSDLNSEVDSGKEIPKPADIVEVDTATATTDLSDTAQAFF</sequence>
<dbReference type="Pfam" id="PF01369">
    <property type="entry name" value="Sec7"/>
    <property type="match status" value="1"/>
</dbReference>
<dbReference type="Gene3D" id="2.30.29.30">
    <property type="entry name" value="Pleckstrin-homology domain (PH domain)/Phosphotyrosine-binding domain (PTB)"/>
    <property type="match status" value="1"/>
</dbReference>
<name>A0A9W6WN76_9STRA</name>
<accession>A0A9W6WN76</accession>
<evidence type="ECO:0000259" key="2">
    <source>
        <dbReference type="PROSITE" id="PS50003"/>
    </source>
</evidence>
<feature type="compositionally biased region" description="Polar residues" evidence="1">
    <location>
        <begin position="782"/>
        <end position="801"/>
    </location>
</feature>
<dbReference type="SMART" id="SM00222">
    <property type="entry name" value="Sec7"/>
    <property type="match status" value="1"/>
</dbReference>
<dbReference type="InterPro" id="IPR023394">
    <property type="entry name" value="Sec7_C_sf"/>
</dbReference>
<dbReference type="GO" id="GO:0032012">
    <property type="term" value="P:regulation of ARF protein signal transduction"/>
    <property type="evidence" value="ECO:0007669"/>
    <property type="project" value="InterPro"/>
</dbReference>
<evidence type="ECO:0000256" key="1">
    <source>
        <dbReference type="SAM" id="MobiDB-lite"/>
    </source>
</evidence>
<dbReference type="Proteomes" id="UP001165083">
    <property type="component" value="Unassembled WGS sequence"/>
</dbReference>